<keyword evidence="1" id="KW-1133">Transmembrane helix</keyword>
<keyword evidence="1" id="KW-0472">Membrane</keyword>
<proteinExistence type="predicted"/>
<sequence length="184" mass="21467">MLEKLKDSTSNFNQSTKNTEDKFISVARSYLRKLDTDNQEQDFKQAFDEKFKDLDKQASDLLEHYKKHNDQAKKETNEYKKTITDRLDKNDMIVENLNKSLDIMTKGVVSLFFVVAIIALVSLVTGPISNFFGISQGYDFINHEIATKESTWRYLWGILYVLPYVFFGFLIHGVLKAFNAIRWK</sequence>
<gene>
    <name evidence="2" type="ORF">NCTC7688_02838</name>
</gene>
<dbReference type="AlphaFoldDB" id="A0A380JNQ6"/>
<evidence type="ECO:0000256" key="1">
    <source>
        <dbReference type="SAM" id="Phobius"/>
    </source>
</evidence>
<evidence type="ECO:0000313" key="3">
    <source>
        <dbReference type="Proteomes" id="UP000254707"/>
    </source>
</evidence>
<protein>
    <submittedName>
        <fullName evidence="2">Mobilization protein</fullName>
    </submittedName>
</protein>
<dbReference type="Proteomes" id="UP000254707">
    <property type="component" value="Unassembled WGS sequence"/>
</dbReference>
<feature type="transmembrane region" description="Helical" evidence="1">
    <location>
        <begin position="108"/>
        <end position="134"/>
    </location>
</feature>
<name>A0A380JNQ6_STASA</name>
<evidence type="ECO:0000313" key="2">
    <source>
        <dbReference type="EMBL" id="SUN43946.1"/>
    </source>
</evidence>
<keyword evidence="1" id="KW-0812">Transmembrane</keyword>
<accession>A0A380JNQ6</accession>
<dbReference type="EMBL" id="UHED01000003">
    <property type="protein sequence ID" value="SUN43946.1"/>
    <property type="molecule type" value="Genomic_DNA"/>
</dbReference>
<reference evidence="2 3" key="1">
    <citation type="submission" date="2018-06" db="EMBL/GenBank/DDBJ databases">
        <authorList>
            <consortium name="Pathogen Informatics"/>
            <person name="Doyle S."/>
        </authorList>
    </citation>
    <scope>NUCLEOTIDE SEQUENCE [LARGE SCALE GENOMIC DNA]</scope>
    <source>
        <strain evidence="2 3">NCTC7688</strain>
    </source>
</reference>
<organism evidence="2 3">
    <name type="scientific">Staphylococcus saprophyticus</name>
    <dbReference type="NCBI Taxonomy" id="29385"/>
    <lineage>
        <taxon>Bacteria</taxon>
        <taxon>Bacillati</taxon>
        <taxon>Bacillota</taxon>
        <taxon>Bacilli</taxon>
        <taxon>Bacillales</taxon>
        <taxon>Staphylococcaceae</taxon>
        <taxon>Staphylococcus</taxon>
    </lineage>
</organism>
<feature type="transmembrane region" description="Helical" evidence="1">
    <location>
        <begin position="154"/>
        <end position="175"/>
    </location>
</feature>